<gene>
    <name evidence="2" type="ORF">KL86DYS2_10106</name>
</gene>
<evidence type="ECO:0000313" key="2">
    <source>
        <dbReference type="EMBL" id="SBV91010.1"/>
    </source>
</evidence>
<accession>A0A212IUY5</accession>
<dbReference type="AlphaFoldDB" id="A0A212IUY5"/>
<dbReference type="InterPro" id="IPR025415">
    <property type="entry name" value="DUF4141"/>
</dbReference>
<dbReference type="Pfam" id="PF13605">
    <property type="entry name" value="DUF4141"/>
    <property type="match status" value="1"/>
</dbReference>
<evidence type="ECO:0000256" key="1">
    <source>
        <dbReference type="SAM" id="SignalP"/>
    </source>
</evidence>
<organism evidence="2">
    <name type="scientific">uncultured Dysgonomonas sp</name>
    <dbReference type="NCBI Taxonomy" id="206096"/>
    <lineage>
        <taxon>Bacteria</taxon>
        <taxon>Pseudomonadati</taxon>
        <taxon>Bacteroidota</taxon>
        <taxon>Bacteroidia</taxon>
        <taxon>Bacteroidales</taxon>
        <taxon>Dysgonomonadaceae</taxon>
        <taxon>Dysgonomonas</taxon>
        <taxon>environmental samples</taxon>
    </lineage>
</organism>
<feature type="signal peptide" evidence="1">
    <location>
        <begin position="1"/>
        <end position="21"/>
    </location>
</feature>
<sequence length="206" mass="23455">MKKILLSLVLAVSFFGFEAKAQWAVIDPSNLAQNILTVSKTATTATNVINSFQEMQKIYNQGKEYYDKLQSVHNLIKDARKVKETVELVSEISQIYSTNFNKMLTDKNFTHAELEAISNGYSKLLKESGNLLSDIKNIVSASNGLSMTDAERMAIIDEIHSKMIEHRNLTRYFSKKSISVSFIRSQEKGDMEHVRALYGDPSERYW</sequence>
<keyword evidence="1" id="KW-0732">Signal</keyword>
<dbReference type="RefSeq" id="WP_196071770.1">
    <property type="nucleotide sequence ID" value="NZ_LT599021.1"/>
</dbReference>
<reference evidence="2" key="1">
    <citation type="submission" date="2016-04" db="EMBL/GenBank/DDBJ databases">
        <authorList>
            <person name="Evans L.H."/>
            <person name="Alamgir A."/>
            <person name="Owens N."/>
            <person name="Weber N.D."/>
            <person name="Virtaneva K."/>
            <person name="Barbian K."/>
            <person name="Babar A."/>
            <person name="Rosenke K."/>
        </authorList>
    </citation>
    <scope>NUCLEOTIDE SEQUENCE</scope>
    <source>
        <strain evidence="2">86-2</strain>
    </source>
</reference>
<protein>
    <submittedName>
        <fullName evidence="2">P-type conjugative transfer protein TrbJ</fullName>
    </submittedName>
</protein>
<proteinExistence type="predicted"/>
<dbReference type="EMBL" id="FLUL01000001">
    <property type="protein sequence ID" value="SBV91010.1"/>
    <property type="molecule type" value="Genomic_DNA"/>
</dbReference>
<feature type="chain" id="PRO_5013030163" evidence="1">
    <location>
        <begin position="22"/>
        <end position="206"/>
    </location>
</feature>
<name>A0A212IUY5_9BACT</name>